<dbReference type="InterPro" id="IPR014752">
    <property type="entry name" value="Arrestin-like_C"/>
</dbReference>
<evidence type="ECO:0000313" key="2">
    <source>
        <dbReference type="Proteomes" id="UP001479436"/>
    </source>
</evidence>
<dbReference type="EMBL" id="JASJQH010001973">
    <property type="protein sequence ID" value="KAK9760612.1"/>
    <property type="molecule type" value="Genomic_DNA"/>
</dbReference>
<keyword evidence="2" id="KW-1185">Reference proteome</keyword>
<evidence type="ECO:0008006" key="3">
    <source>
        <dbReference type="Google" id="ProtNLM"/>
    </source>
</evidence>
<proteinExistence type="predicted"/>
<accession>A0ABR2WGF5</accession>
<reference evidence="1 2" key="1">
    <citation type="submission" date="2023-04" db="EMBL/GenBank/DDBJ databases">
        <title>Genome of Basidiobolus ranarum AG-B5.</title>
        <authorList>
            <person name="Stajich J.E."/>
            <person name="Carter-House D."/>
            <person name="Gryganskyi A."/>
        </authorList>
    </citation>
    <scope>NUCLEOTIDE SEQUENCE [LARGE SCALE GENOMIC DNA]</scope>
    <source>
        <strain evidence="1 2">AG-B5</strain>
    </source>
</reference>
<evidence type="ECO:0000313" key="1">
    <source>
        <dbReference type="EMBL" id="KAK9760612.1"/>
    </source>
</evidence>
<dbReference type="Proteomes" id="UP001479436">
    <property type="component" value="Unassembled WGS sequence"/>
</dbReference>
<dbReference type="Gene3D" id="2.60.40.640">
    <property type="match status" value="1"/>
</dbReference>
<protein>
    <recommendedName>
        <fullName evidence="3">Arrestin-like N-terminal domain-containing protein</fullName>
    </recommendedName>
</protein>
<comment type="caution">
    <text evidence="1">The sequence shown here is derived from an EMBL/GenBank/DDBJ whole genome shotgun (WGS) entry which is preliminary data.</text>
</comment>
<gene>
    <name evidence="1" type="ORF">K7432_015193</name>
</gene>
<organism evidence="1 2">
    <name type="scientific">Basidiobolus ranarum</name>
    <dbReference type="NCBI Taxonomy" id="34480"/>
    <lineage>
        <taxon>Eukaryota</taxon>
        <taxon>Fungi</taxon>
        <taxon>Fungi incertae sedis</taxon>
        <taxon>Zoopagomycota</taxon>
        <taxon>Entomophthoromycotina</taxon>
        <taxon>Basidiobolomycetes</taxon>
        <taxon>Basidiobolales</taxon>
        <taxon>Basidiobolaceae</taxon>
        <taxon>Basidiobolus</taxon>
    </lineage>
</organism>
<name>A0ABR2WGF5_9FUNG</name>
<sequence length="107" mass="11885">MKHSPLEITLQDKFLVLHGSSTEAAGAVLRGSVILRLKETVKLRSLVLKLRGKVDVKWSSAAGPKPDNLKNISIHFPLAKPNTKLSFHSMQISQRLYTPTKVIFITP</sequence>